<protein>
    <submittedName>
        <fullName evidence="2">Uncharacterized protein</fullName>
    </submittedName>
</protein>
<dbReference type="Proteomes" id="UP001152320">
    <property type="component" value="Chromosome 22"/>
</dbReference>
<evidence type="ECO:0000313" key="3">
    <source>
        <dbReference type="Proteomes" id="UP001152320"/>
    </source>
</evidence>
<proteinExistence type="predicted"/>
<dbReference type="EMBL" id="JAIZAY010000022">
    <property type="protein sequence ID" value="KAJ8021055.1"/>
    <property type="molecule type" value="Genomic_DNA"/>
</dbReference>
<sequence>MSSPEITEDHRKSQLGPYFLELDEITSVPEKDSSSPSSGNVTEDEKEEVGQDSNSTKRILPDLDYESWPSDVSNGSYSF</sequence>
<evidence type="ECO:0000256" key="1">
    <source>
        <dbReference type="SAM" id="MobiDB-lite"/>
    </source>
</evidence>
<feature type="region of interest" description="Disordered" evidence="1">
    <location>
        <begin position="24"/>
        <end position="79"/>
    </location>
</feature>
<feature type="compositionally biased region" description="Polar residues" evidence="1">
    <location>
        <begin position="70"/>
        <end position="79"/>
    </location>
</feature>
<accession>A0A9Q0YER2</accession>
<dbReference type="OrthoDB" id="10601226at2759"/>
<keyword evidence="3" id="KW-1185">Reference proteome</keyword>
<evidence type="ECO:0000313" key="2">
    <source>
        <dbReference type="EMBL" id="KAJ8021055.1"/>
    </source>
</evidence>
<comment type="caution">
    <text evidence="2">The sequence shown here is derived from an EMBL/GenBank/DDBJ whole genome shotgun (WGS) entry which is preliminary data.</text>
</comment>
<organism evidence="2 3">
    <name type="scientific">Holothuria leucospilota</name>
    <name type="common">Black long sea cucumber</name>
    <name type="synonym">Mertensiothuria leucospilota</name>
    <dbReference type="NCBI Taxonomy" id="206669"/>
    <lineage>
        <taxon>Eukaryota</taxon>
        <taxon>Metazoa</taxon>
        <taxon>Echinodermata</taxon>
        <taxon>Eleutherozoa</taxon>
        <taxon>Echinozoa</taxon>
        <taxon>Holothuroidea</taxon>
        <taxon>Aspidochirotacea</taxon>
        <taxon>Aspidochirotida</taxon>
        <taxon>Holothuriidae</taxon>
        <taxon>Holothuria</taxon>
    </lineage>
</organism>
<dbReference type="AlphaFoldDB" id="A0A9Q0YER2"/>
<name>A0A9Q0YER2_HOLLE</name>
<gene>
    <name evidence="2" type="ORF">HOLleu_40817</name>
</gene>
<reference evidence="2" key="1">
    <citation type="submission" date="2021-10" db="EMBL/GenBank/DDBJ databases">
        <title>Tropical sea cucumber genome reveals ecological adaptation and Cuvierian tubules defense mechanism.</title>
        <authorList>
            <person name="Chen T."/>
        </authorList>
    </citation>
    <scope>NUCLEOTIDE SEQUENCE</scope>
    <source>
        <strain evidence="2">Nanhai2018</strain>
        <tissue evidence="2">Muscle</tissue>
    </source>
</reference>